<evidence type="ECO:0000313" key="5">
    <source>
        <dbReference type="Proteomes" id="UP000236743"/>
    </source>
</evidence>
<evidence type="ECO:0000259" key="3">
    <source>
        <dbReference type="Pfam" id="PF01648"/>
    </source>
</evidence>
<dbReference type="InterPro" id="IPR008278">
    <property type="entry name" value="4-PPantetheinyl_Trfase_dom"/>
</dbReference>
<evidence type="ECO:0000256" key="2">
    <source>
        <dbReference type="ARBA" id="ARBA00022679"/>
    </source>
</evidence>
<comment type="similarity">
    <text evidence="1">Belongs to the P-Pant transferase superfamily. Gsp/Sfp/HetI/AcpT family.</text>
</comment>
<dbReference type="GO" id="GO:0008897">
    <property type="term" value="F:holo-[acyl-carrier-protein] synthase activity"/>
    <property type="evidence" value="ECO:0007669"/>
    <property type="project" value="InterPro"/>
</dbReference>
<evidence type="ECO:0000256" key="1">
    <source>
        <dbReference type="ARBA" id="ARBA00010990"/>
    </source>
</evidence>
<keyword evidence="5" id="KW-1185">Reference proteome</keyword>
<dbReference type="InterPro" id="IPR037143">
    <property type="entry name" value="4-PPantetheinyl_Trfase_dom_sf"/>
</dbReference>
<organism evidence="4 5">
    <name type="scientific">Bosea lathyri</name>
    <dbReference type="NCBI Taxonomy" id="1036778"/>
    <lineage>
        <taxon>Bacteria</taxon>
        <taxon>Pseudomonadati</taxon>
        <taxon>Pseudomonadota</taxon>
        <taxon>Alphaproteobacteria</taxon>
        <taxon>Hyphomicrobiales</taxon>
        <taxon>Boseaceae</taxon>
        <taxon>Bosea</taxon>
    </lineage>
</organism>
<dbReference type="Gene3D" id="3.90.470.20">
    <property type="entry name" value="4'-phosphopantetheinyl transferase domain"/>
    <property type="match status" value="1"/>
</dbReference>
<feature type="domain" description="4'-phosphopantetheinyl transferase" evidence="3">
    <location>
        <begin position="95"/>
        <end position="171"/>
    </location>
</feature>
<protein>
    <submittedName>
        <fullName evidence="4">4'-phosphopantetheinyl transferase</fullName>
    </submittedName>
</protein>
<dbReference type="EMBL" id="FNUY01000001">
    <property type="protein sequence ID" value="SEF62364.1"/>
    <property type="molecule type" value="Genomic_DNA"/>
</dbReference>
<dbReference type="Proteomes" id="UP000236743">
    <property type="component" value="Unassembled WGS sequence"/>
</dbReference>
<proteinExistence type="inferred from homology"/>
<dbReference type="Pfam" id="PF01648">
    <property type="entry name" value="ACPS"/>
    <property type="match status" value="1"/>
</dbReference>
<dbReference type="InterPro" id="IPR050559">
    <property type="entry name" value="P-Pant_transferase_sf"/>
</dbReference>
<dbReference type="PANTHER" id="PTHR12215">
    <property type="entry name" value="PHOSPHOPANTETHEINE TRANSFERASE"/>
    <property type="match status" value="1"/>
</dbReference>
<sequence>MIWLTSPDAIATALPAAWLIATDQRPEHLPGRSSLRRETARGIIARQLALPDDAIEIGHDERGQPLLLGPVPLGLHLSLATRAGVVAIALAQRPTGIDVEQIEGTTEPPLASLHPDERAALLELPAAKRAAAFAQIWSAKEAYVKALGTGFARSPESFAVTLSAGQRFFLTDPVRKLRIEGDTRLIKNGGQESLAAAIIVLD</sequence>
<reference evidence="4 5" key="1">
    <citation type="submission" date="2016-10" db="EMBL/GenBank/DDBJ databases">
        <authorList>
            <person name="de Groot N.N."/>
        </authorList>
    </citation>
    <scope>NUCLEOTIDE SEQUENCE [LARGE SCALE GENOMIC DNA]</scope>
    <source>
        <strain evidence="4 5">DSM 26656</strain>
    </source>
</reference>
<gene>
    <name evidence="4" type="ORF">SAMN04488115_101664</name>
</gene>
<dbReference type="GO" id="GO:0005829">
    <property type="term" value="C:cytosol"/>
    <property type="evidence" value="ECO:0007669"/>
    <property type="project" value="TreeGrafter"/>
</dbReference>
<dbReference type="PANTHER" id="PTHR12215:SF10">
    <property type="entry name" value="L-AMINOADIPATE-SEMIALDEHYDE DEHYDROGENASE-PHOSPHOPANTETHEINYL TRANSFERASE"/>
    <property type="match status" value="1"/>
</dbReference>
<dbReference type="AlphaFoldDB" id="A0A1H5THX2"/>
<name>A0A1H5THX2_9HYPH</name>
<dbReference type="GO" id="GO:0000287">
    <property type="term" value="F:magnesium ion binding"/>
    <property type="evidence" value="ECO:0007669"/>
    <property type="project" value="InterPro"/>
</dbReference>
<dbReference type="GO" id="GO:0019878">
    <property type="term" value="P:lysine biosynthetic process via aminoadipic acid"/>
    <property type="evidence" value="ECO:0007669"/>
    <property type="project" value="TreeGrafter"/>
</dbReference>
<keyword evidence="2 4" id="KW-0808">Transferase</keyword>
<accession>A0A1H5THX2</accession>
<evidence type="ECO:0000313" key="4">
    <source>
        <dbReference type="EMBL" id="SEF62364.1"/>
    </source>
</evidence>
<dbReference type="SUPFAM" id="SSF56214">
    <property type="entry name" value="4'-phosphopantetheinyl transferase"/>
    <property type="match status" value="2"/>
</dbReference>